<sequence length="199" mass="22196">MARVLIHHGLANRRWPDHWQRHLANALRQQGHLVSYAQFPNPEKPTLEEWQAMLHAEAELLVEAGDQAGELIFVGHSLGCLNFLWAASEGALPTRFSRALLVAPADPTLLPDLDIERLNVEKPDFSARIGVFVDEVTLVGSDKDMWLPRGIRDTFGKQLGVEPVVIEGANHLSRADGWGYWQGVIDWVNDPTADLTVRG</sequence>
<protein>
    <submittedName>
        <fullName evidence="1">Unannotated protein</fullName>
    </submittedName>
</protein>
<dbReference type="EMBL" id="CAEZXK010000001">
    <property type="protein sequence ID" value="CAB4677530.1"/>
    <property type="molecule type" value="Genomic_DNA"/>
</dbReference>
<reference evidence="1" key="1">
    <citation type="submission" date="2020-05" db="EMBL/GenBank/DDBJ databases">
        <authorList>
            <person name="Chiriac C."/>
            <person name="Salcher M."/>
            <person name="Ghai R."/>
            <person name="Kavagutti S V."/>
        </authorList>
    </citation>
    <scope>NUCLEOTIDE SEQUENCE</scope>
</reference>
<dbReference type="GO" id="GO:0016787">
    <property type="term" value="F:hydrolase activity"/>
    <property type="evidence" value="ECO:0007669"/>
    <property type="project" value="InterPro"/>
</dbReference>
<dbReference type="Pfam" id="PF06821">
    <property type="entry name" value="Ser_hydrolase"/>
    <property type="match status" value="1"/>
</dbReference>
<evidence type="ECO:0000313" key="1">
    <source>
        <dbReference type="EMBL" id="CAB4677530.1"/>
    </source>
</evidence>
<proteinExistence type="predicted"/>
<dbReference type="SUPFAM" id="SSF53474">
    <property type="entry name" value="alpha/beta-Hydrolases"/>
    <property type="match status" value="1"/>
</dbReference>
<dbReference type="AlphaFoldDB" id="A0A6J6MTG1"/>
<dbReference type="Gene3D" id="3.40.50.1820">
    <property type="entry name" value="alpha/beta hydrolase"/>
    <property type="match status" value="1"/>
</dbReference>
<dbReference type="InterPro" id="IPR029058">
    <property type="entry name" value="AB_hydrolase_fold"/>
</dbReference>
<organism evidence="1">
    <name type="scientific">freshwater metagenome</name>
    <dbReference type="NCBI Taxonomy" id="449393"/>
    <lineage>
        <taxon>unclassified sequences</taxon>
        <taxon>metagenomes</taxon>
        <taxon>ecological metagenomes</taxon>
    </lineage>
</organism>
<dbReference type="InterPro" id="IPR010662">
    <property type="entry name" value="RBBP9/YdeN"/>
</dbReference>
<accession>A0A6J6MTG1</accession>
<gene>
    <name evidence="1" type="ORF">UFOPK2370_00009</name>
</gene>
<name>A0A6J6MTG1_9ZZZZ</name>